<dbReference type="InterPro" id="IPR011050">
    <property type="entry name" value="Pectin_lyase_fold/virulence"/>
</dbReference>
<comment type="caution">
    <text evidence="3">The sequence shown here is derived from an EMBL/GenBank/DDBJ whole genome shotgun (WGS) entry which is preliminary data.</text>
</comment>
<dbReference type="Pfam" id="PF17957">
    <property type="entry name" value="Big_7"/>
    <property type="match status" value="2"/>
</dbReference>
<dbReference type="InterPro" id="IPR022409">
    <property type="entry name" value="PKD/Chitinase_dom"/>
</dbReference>
<sequence length="930" mass="95770">MASSFHPVQAQAPNVTYSGPLVITTGGTYTGNYRSNDATPAVSIKTTQPVVLDNCIIAGVGDLIDASNGGATLTVRNCRAYALPQTASNVRHGRFVEAVSARSLTIEHNYFEHTTGIDVYLWGGNGTAQQTLTVRYNKCLDIDGRMLNGKEDWSNYLGMNGVLGLVGAEIAWNEVINEPNESWVEDNINFFNSGGTANSHVLVHDNYVQGAYPYPATSPDYLGSGLITDGDVPSGNTASTVSAFVDAYHNQFVSTCAAINIAAGHDNHFYENRIVTSGLLPDGTRLQANYAAAGLWNAYNKPSSVFYNNDMLNNTIGFYFKGGNTPYTNRQDTSPGACPTCTPTTHFPDRPLTLADEQAEWTLWQQKLQQNGITLGAGGTSGGGTTTPTTPTTPPAPSAPTVSLSAPSTGTVGTALNLTASAAAANGTITKVEFFSGATKLGEDLTAPYTFGFTPAAAGTLSLTARATNNAGAATSTAVSSVTVTAATTTTPPTTTPPTGTTPTNATFVRAINVGGTATTVDGLSFEDGNSAGNFQINGSPFANQGVALNPATDAARAAMIRASVYDPNINAAVGGVASGTYSVYLYMWEDNNPVTLNITLEGQTVQSNYSSGNGGHWDRLGPFTANITDGIINIGTVSSNNNNLSGIEIWKQNAGTTAPTTPTTPTTPPAPSAPTVSLSAPSTGTVGTALNLTASAAATNGTIAKVEFFSGATKLGESLTAPYAFSFTPAAAGTLSLTARATNNAGAATSTAVSSVTVTAATTTTPPTTTPPTSTPPTFVRAVNLGGKAITLDGKSWAASASASNFKATGLTTFANQNVTLTPSTDATRASMIRASMYGSDTGLALGGVSSGTYSVFLYVWEDNNAENFSISLEGKTVLSNYNSGSAGHWDRLGPFTANVTDGTVNIGTTGGMANISGIELWKQATPLP</sequence>
<accession>A0ABX1HEI7</accession>
<feature type="region of interest" description="Disordered" evidence="1">
    <location>
        <begin position="656"/>
        <end position="681"/>
    </location>
</feature>
<reference evidence="3 4" key="1">
    <citation type="submission" date="2020-03" db="EMBL/GenBank/DDBJ databases">
        <title>Genomic Encyclopedia of Type Strains, Phase IV (KMG-V): Genome sequencing to study the core and pangenomes of soil and plant-associated prokaryotes.</title>
        <authorList>
            <person name="Whitman W."/>
        </authorList>
    </citation>
    <scope>NUCLEOTIDE SEQUENCE [LARGE SCALE GENOMIC DNA]</scope>
    <source>
        <strain evidence="3 4">1B</strain>
    </source>
</reference>
<gene>
    <name evidence="3" type="ORF">HBN54_001212</name>
</gene>
<evidence type="ECO:0000313" key="3">
    <source>
        <dbReference type="EMBL" id="NKI88625.1"/>
    </source>
</evidence>
<evidence type="ECO:0000259" key="2">
    <source>
        <dbReference type="SMART" id="SM00089"/>
    </source>
</evidence>
<evidence type="ECO:0000313" key="4">
    <source>
        <dbReference type="Proteomes" id="UP000717634"/>
    </source>
</evidence>
<dbReference type="EMBL" id="JAAVTK010000002">
    <property type="protein sequence ID" value="NKI88625.1"/>
    <property type="molecule type" value="Genomic_DNA"/>
</dbReference>
<protein>
    <recommendedName>
        <fullName evidence="2">PKD/Chitinase domain-containing protein</fullName>
    </recommendedName>
</protein>
<dbReference type="SUPFAM" id="SSF51126">
    <property type="entry name" value="Pectin lyase-like"/>
    <property type="match status" value="1"/>
</dbReference>
<evidence type="ECO:0000256" key="1">
    <source>
        <dbReference type="SAM" id="MobiDB-lite"/>
    </source>
</evidence>
<dbReference type="Proteomes" id="UP000717634">
    <property type="component" value="Unassembled WGS sequence"/>
</dbReference>
<organism evidence="3 4">
    <name type="scientific">Hymenobacter artigasi</name>
    <dbReference type="NCBI Taxonomy" id="2719616"/>
    <lineage>
        <taxon>Bacteria</taxon>
        <taxon>Pseudomonadati</taxon>
        <taxon>Bacteroidota</taxon>
        <taxon>Cytophagia</taxon>
        <taxon>Cytophagales</taxon>
        <taxon>Hymenobacteraceae</taxon>
        <taxon>Hymenobacter</taxon>
    </lineage>
</organism>
<feature type="domain" description="PKD/Chitinase" evidence="2">
    <location>
        <begin position="676"/>
        <end position="762"/>
    </location>
</feature>
<dbReference type="InterPro" id="IPR013783">
    <property type="entry name" value="Ig-like_fold"/>
</dbReference>
<dbReference type="Gene3D" id="2.60.40.10">
    <property type="entry name" value="Immunoglobulins"/>
    <property type="match status" value="2"/>
</dbReference>
<feature type="region of interest" description="Disordered" evidence="1">
    <location>
        <begin position="373"/>
        <end position="407"/>
    </location>
</feature>
<feature type="compositionally biased region" description="Gly residues" evidence="1">
    <location>
        <begin position="375"/>
        <end position="385"/>
    </location>
</feature>
<dbReference type="SMART" id="SM00089">
    <property type="entry name" value="PKD"/>
    <property type="match status" value="2"/>
</dbReference>
<keyword evidence="4" id="KW-1185">Reference proteome</keyword>
<proteinExistence type="predicted"/>
<name>A0ABX1HEI7_9BACT</name>
<dbReference type="RefSeq" id="WP_168672233.1">
    <property type="nucleotide sequence ID" value="NZ_JAAVTK010000002.1"/>
</dbReference>
<feature type="domain" description="PKD/Chitinase" evidence="2">
    <location>
        <begin position="401"/>
        <end position="487"/>
    </location>
</feature>
<dbReference type="Gene3D" id="2.60.120.430">
    <property type="entry name" value="Galactose-binding lectin"/>
    <property type="match status" value="2"/>
</dbReference>